<protein>
    <submittedName>
        <fullName evidence="1 2">Uncharacterized protein</fullName>
    </submittedName>
</protein>
<dbReference type="EnsemblMetazoa" id="ASIC017021-RA">
    <property type="protein sequence ID" value="ASIC017021-PA"/>
    <property type="gene ID" value="ASIC017021"/>
</dbReference>
<reference evidence="1 3" key="1">
    <citation type="journal article" date="2014" name="BMC Genomics">
        <title>Genome sequence of Anopheles sinensis provides insight into genetics basis of mosquito competence for malaria parasites.</title>
        <authorList>
            <person name="Zhou D."/>
            <person name="Zhang D."/>
            <person name="Ding G."/>
            <person name="Shi L."/>
            <person name="Hou Q."/>
            <person name="Ye Y."/>
            <person name="Xu Y."/>
            <person name="Zhou H."/>
            <person name="Xiong C."/>
            <person name="Li S."/>
            <person name="Yu J."/>
            <person name="Hong S."/>
            <person name="Yu X."/>
            <person name="Zou P."/>
            <person name="Chen C."/>
            <person name="Chang X."/>
            <person name="Wang W."/>
            <person name="Lv Y."/>
            <person name="Sun Y."/>
            <person name="Ma L."/>
            <person name="Shen B."/>
            <person name="Zhu C."/>
        </authorList>
    </citation>
    <scope>NUCLEOTIDE SEQUENCE [LARGE SCALE GENOMIC DNA]</scope>
</reference>
<evidence type="ECO:0000313" key="2">
    <source>
        <dbReference type="EnsemblMetazoa" id="ASIC017021-PA"/>
    </source>
</evidence>
<dbReference type="AlphaFoldDB" id="A0A084WFL8"/>
<dbReference type="EMBL" id="KE525342">
    <property type="protein sequence ID" value="KFB49012.1"/>
    <property type="molecule type" value="Genomic_DNA"/>
</dbReference>
<proteinExistence type="predicted"/>
<evidence type="ECO:0000313" key="3">
    <source>
        <dbReference type="Proteomes" id="UP000030765"/>
    </source>
</evidence>
<sequence length="191" mass="21145">MGGQNVLLALLTFPEMRNGGNETATTKRDHPIEVVLLDSTWMHIAPFCPVSLCQMQGSGMRNECQLCAGAARRPCSMSSVCDGRGSPYPDAMVARFPFQLLHCKVHCAFSVHMQSPQGPTTPTPSFLASEARKSRWWWCDCDERLRASRDRAPSIVPNGGEGNLETTHYSIDSPHDKHLLMGSRFAVPDDR</sequence>
<name>A0A084WFL8_ANOSI</name>
<gene>
    <name evidence="1" type="ORF">ZHAS_00017021</name>
</gene>
<organism evidence="1">
    <name type="scientific">Anopheles sinensis</name>
    <name type="common">Mosquito</name>
    <dbReference type="NCBI Taxonomy" id="74873"/>
    <lineage>
        <taxon>Eukaryota</taxon>
        <taxon>Metazoa</taxon>
        <taxon>Ecdysozoa</taxon>
        <taxon>Arthropoda</taxon>
        <taxon>Hexapoda</taxon>
        <taxon>Insecta</taxon>
        <taxon>Pterygota</taxon>
        <taxon>Neoptera</taxon>
        <taxon>Endopterygota</taxon>
        <taxon>Diptera</taxon>
        <taxon>Nematocera</taxon>
        <taxon>Culicoidea</taxon>
        <taxon>Culicidae</taxon>
        <taxon>Anophelinae</taxon>
        <taxon>Anopheles</taxon>
    </lineage>
</organism>
<reference evidence="2" key="2">
    <citation type="submission" date="2020-05" db="UniProtKB">
        <authorList>
            <consortium name="EnsemblMetazoa"/>
        </authorList>
    </citation>
    <scope>IDENTIFICATION</scope>
</reference>
<accession>A0A084WFL8</accession>
<dbReference type="EMBL" id="ATLV01023372">
    <property type="status" value="NOT_ANNOTATED_CDS"/>
    <property type="molecule type" value="Genomic_DNA"/>
</dbReference>
<evidence type="ECO:0000313" key="1">
    <source>
        <dbReference type="EMBL" id="KFB49012.1"/>
    </source>
</evidence>
<dbReference type="Proteomes" id="UP000030765">
    <property type="component" value="Unassembled WGS sequence"/>
</dbReference>
<keyword evidence="3" id="KW-1185">Reference proteome</keyword>
<dbReference type="VEuPathDB" id="VectorBase:ASIC017021"/>